<protein>
    <recommendedName>
        <fullName evidence="2">Rap1a immunity protein domain-containing protein</fullName>
    </recommendedName>
</protein>
<dbReference type="EMBL" id="WNKT01000001">
    <property type="protein sequence ID" value="MTW19682.1"/>
    <property type="molecule type" value="Genomic_DNA"/>
</dbReference>
<evidence type="ECO:0000256" key="1">
    <source>
        <dbReference type="SAM" id="SignalP"/>
    </source>
</evidence>
<dbReference type="Proteomes" id="UP000434044">
    <property type="component" value="Unassembled WGS sequence"/>
</dbReference>
<feature type="domain" description="Rap1a immunity protein" evidence="2">
    <location>
        <begin position="34"/>
        <end position="129"/>
    </location>
</feature>
<feature type="signal peptide" evidence="1">
    <location>
        <begin position="1"/>
        <end position="24"/>
    </location>
</feature>
<keyword evidence="4" id="KW-1185">Reference proteome</keyword>
<evidence type="ECO:0000259" key="2">
    <source>
        <dbReference type="Pfam" id="PF18602"/>
    </source>
</evidence>
<dbReference type="OrthoDB" id="5770176at2"/>
<dbReference type="Pfam" id="PF18602">
    <property type="entry name" value="Rap1a"/>
    <property type="match status" value="1"/>
</dbReference>
<organism evidence="3 4">
    <name type="scientific">Allochromatium palmeri</name>
    <dbReference type="NCBI Taxonomy" id="231048"/>
    <lineage>
        <taxon>Bacteria</taxon>
        <taxon>Pseudomonadati</taxon>
        <taxon>Pseudomonadota</taxon>
        <taxon>Gammaproteobacteria</taxon>
        <taxon>Chromatiales</taxon>
        <taxon>Chromatiaceae</taxon>
        <taxon>Allochromatium</taxon>
    </lineage>
</organism>
<name>A0A6N8E652_9GAMM</name>
<evidence type="ECO:0000313" key="4">
    <source>
        <dbReference type="Proteomes" id="UP000434044"/>
    </source>
</evidence>
<gene>
    <name evidence="3" type="ORF">GJ668_01075</name>
</gene>
<dbReference type="InterPro" id="IPR041238">
    <property type="entry name" value="Rap1a"/>
</dbReference>
<keyword evidence="1" id="KW-0732">Signal</keyword>
<dbReference type="AlphaFoldDB" id="A0A6N8E652"/>
<accession>A0A6N8E652</accession>
<reference evidence="3 4" key="1">
    <citation type="submission" date="2019-11" db="EMBL/GenBank/DDBJ databases">
        <title>Whole-genome sequence of the anaerobic purple sulfur bacterium Allochromatium palmeri DSM 15591.</title>
        <authorList>
            <person name="Kyndt J.A."/>
            <person name="Meyer T.E."/>
        </authorList>
    </citation>
    <scope>NUCLEOTIDE SEQUENCE [LARGE SCALE GENOMIC DNA]</scope>
    <source>
        <strain evidence="3 4">DSM 15591</strain>
    </source>
</reference>
<evidence type="ECO:0000313" key="3">
    <source>
        <dbReference type="EMBL" id="MTW19682.1"/>
    </source>
</evidence>
<feature type="chain" id="PRO_5026704119" description="Rap1a immunity protein domain-containing protein" evidence="1">
    <location>
        <begin position="25"/>
        <end position="132"/>
    </location>
</feature>
<comment type="caution">
    <text evidence="3">The sequence shown here is derived from an EMBL/GenBank/DDBJ whole genome shotgun (WGS) entry which is preliminary data.</text>
</comment>
<proteinExistence type="predicted"/>
<sequence length="132" mass="14395">MTMKHALPLALLCAATLTSQGASAASEASFRFDTTANLYEICALTEEMPGFAMANQACRAFIEATVQYHDEISARRKLKRLVCYPKGATIEDGKQAFVAWADRKSEDATLMAEQPVVGLMRALAAKYPCGRQ</sequence>